<reference evidence="3" key="1">
    <citation type="submission" date="2014-09" db="EMBL/GenBank/DDBJ databases">
        <authorList>
            <person name="Gomez-Valero L."/>
        </authorList>
    </citation>
    <scope>NUCLEOTIDE SEQUENCE [LARGE SCALE GENOMIC DNA]</scope>
    <source>
        <strain evidence="3">ATCC35250</strain>
    </source>
</reference>
<dbReference type="AlphaFoldDB" id="A0A0A8UT95"/>
<name>A0A0A8UT95_LEGHA</name>
<protein>
    <submittedName>
        <fullName evidence="2">Uncharacterized protein</fullName>
    </submittedName>
</protein>
<dbReference type="HOGENOM" id="CLU_1842624_0_0_6"/>
<proteinExistence type="predicted"/>
<dbReference type="Proteomes" id="UP000032803">
    <property type="component" value="Chromosome I"/>
</dbReference>
<feature type="chain" id="PRO_5009754314" evidence="1">
    <location>
        <begin position="23"/>
        <end position="139"/>
    </location>
</feature>
<keyword evidence="1" id="KW-0732">Signal</keyword>
<dbReference type="KEGG" id="lha:LHA_1259"/>
<evidence type="ECO:0000313" key="3">
    <source>
        <dbReference type="Proteomes" id="UP000032803"/>
    </source>
</evidence>
<evidence type="ECO:0000256" key="1">
    <source>
        <dbReference type="SAM" id="SignalP"/>
    </source>
</evidence>
<sequence length="139" mass="15184">MPGVSRYLSFCFLGIISASLNAQDLCELALEKLYEKGSGLIAVIKINTDNSGLYSSTVEISNDCEKYIPFLSVKDPDVVKTKNGLCAVLPASELKPNLCGLRVTFCNSEKECQSLNIDLKAESGHYVAAEPAYYEMTFP</sequence>
<evidence type="ECO:0000313" key="2">
    <source>
        <dbReference type="EMBL" id="CEK10312.1"/>
    </source>
</evidence>
<dbReference type="EMBL" id="LN681225">
    <property type="protein sequence ID" value="CEK10312.1"/>
    <property type="molecule type" value="Genomic_DNA"/>
</dbReference>
<feature type="signal peptide" evidence="1">
    <location>
        <begin position="1"/>
        <end position="22"/>
    </location>
</feature>
<keyword evidence="3" id="KW-1185">Reference proteome</keyword>
<accession>A0A0A8UT95</accession>
<organism evidence="2 3">
    <name type="scientific">Legionella hackeliae</name>
    <dbReference type="NCBI Taxonomy" id="449"/>
    <lineage>
        <taxon>Bacteria</taxon>
        <taxon>Pseudomonadati</taxon>
        <taxon>Pseudomonadota</taxon>
        <taxon>Gammaproteobacteria</taxon>
        <taxon>Legionellales</taxon>
        <taxon>Legionellaceae</taxon>
        <taxon>Legionella</taxon>
    </lineage>
</organism>
<gene>
    <name evidence="2" type="ORF">LHA_1259</name>
</gene>
<dbReference type="PATRIC" id="fig|449.7.peg.3269"/>